<dbReference type="Proteomes" id="UP000366872">
    <property type="component" value="Unassembled WGS sequence"/>
</dbReference>
<reference evidence="1 2" key="1">
    <citation type="submission" date="2019-04" db="EMBL/GenBank/DDBJ databases">
        <authorList>
            <person name="Van Vliet M D."/>
        </authorList>
    </citation>
    <scope>NUCLEOTIDE SEQUENCE [LARGE SCALE GENOMIC DNA]</scope>
    <source>
        <strain evidence="1 2">F1</strain>
    </source>
</reference>
<keyword evidence="2" id="KW-1185">Reference proteome</keyword>
<dbReference type="AlphaFoldDB" id="A0A6C2U4E1"/>
<sequence length="94" mass="10846">MKEPTYFQNDCVFEVKADCYNGDSGDEIKPVLWGFCNGDMQDDTTEEPWTIDPKHLPIGTKVEIKFPHCPECDLSQEVCDCGFDWETWIKNTYG</sequence>
<gene>
    <name evidence="1" type="ORF">PDESU_03322</name>
</gene>
<dbReference type="EMBL" id="CAAHFG010000002">
    <property type="protein sequence ID" value="VGO14753.1"/>
    <property type="molecule type" value="Genomic_DNA"/>
</dbReference>
<protein>
    <submittedName>
        <fullName evidence="1">Uncharacterized protein</fullName>
    </submittedName>
</protein>
<proteinExistence type="predicted"/>
<evidence type="ECO:0000313" key="1">
    <source>
        <dbReference type="EMBL" id="VGO14753.1"/>
    </source>
</evidence>
<name>A0A6C2U4E1_PONDE</name>
<dbReference type="RefSeq" id="WP_136080385.1">
    <property type="nucleotide sequence ID" value="NZ_CAAHFG010000002.1"/>
</dbReference>
<evidence type="ECO:0000313" key="2">
    <source>
        <dbReference type="Proteomes" id="UP000366872"/>
    </source>
</evidence>
<accession>A0A6C2U4E1</accession>
<organism evidence="1 2">
    <name type="scientific">Pontiella desulfatans</name>
    <dbReference type="NCBI Taxonomy" id="2750659"/>
    <lineage>
        <taxon>Bacteria</taxon>
        <taxon>Pseudomonadati</taxon>
        <taxon>Kiritimatiellota</taxon>
        <taxon>Kiritimatiellia</taxon>
        <taxon>Kiritimatiellales</taxon>
        <taxon>Pontiellaceae</taxon>
        <taxon>Pontiella</taxon>
    </lineage>
</organism>